<protein>
    <submittedName>
        <fullName evidence="2">Uncharacterized protein</fullName>
    </submittedName>
</protein>
<keyword evidence="3" id="KW-1185">Reference proteome</keyword>
<comment type="caution">
    <text evidence="2">The sequence shown here is derived from an EMBL/GenBank/DDBJ whole genome shotgun (WGS) entry which is preliminary data.</text>
</comment>
<feature type="region of interest" description="Disordered" evidence="1">
    <location>
        <begin position="1"/>
        <end position="26"/>
    </location>
</feature>
<proteinExistence type="predicted"/>
<sequence>EASSQHLEHRKQKSNSSEAVGRRQAAASHVDFRVGARAQADAQAHEGTVGRIQLLDDGQAAAVRVVHTMHELDQLVEGQIAVTDQLEEGQIAQTRAMLCVRWNGSRFREDGGGQNQQGRGVGVEDVQVGAQLQFDALAERHRRGRRHAHEEDGGIAYGLGSAGLAREELDVGEARRLGELDGQGGVCLYGEAQGGVALAEGEQRLAGRTRGRPHVHHHHQRRPTPGRAKLSVTTASTACTACTASTASVASTAAPAAATTAGVLPQRRPVDLPEDVRVVGTAHRPQVASPQPLRALSRPVDLRCPLLLRRRRPRHVQPRGRRRLRQEHGRIQLHGALHEARRQRRVRHESRLRFAQEPVHGHEPDHTAQLRLGYVRELGYVADREPCVAGEREERQHLEFAEPLETGEELALRVGGVVSEGYTSRYS</sequence>
<feature type="non-terminal residue" evidence="2">
    <location>
        <position position="1"/>
    </location>
</feature>
<evidence type="ECO:0000313" key="2">
    <source>
        <dbReference type="EMBL" id="KAK3210423.1"/>
    </source>
</evidence>
<dbReference type="AlphaFoldDB" id="A0AAN6RHI3"/>
<reference evidence="2 3" key="1">
    <citation type="submission" date="2021-02" db="EMBL/GenBank/DDBJ databases">
        <title>Genome assembly of Pseudopithomyces chartarum.</title>
        <authorList>
            <person name="Jauregui R."/>
            <person name="Singh J."/>
            <person name="Voisey C."/>
        </authorList>
    </citation>
    <scope>NUCLEOTIDE SEQUENCE [LARGE SCALE GENOMIC DNA]</scope>
    <source>
        <strain evidence="2 3">AGR01</strain>
    </source>
</reference>
<feature type="region of interest" description="Disordered" evidence="1">
    <location>
        <begin position="207"/>
        <end position="229"/>
    </location>
</feature>
<evidence type="ECO:0000256" key="1">
    <source>
        <dbReference type="SAM" id="MobiDB-lite"/>
    </source>
</evidence>
<feature type="compositionally biased region" description="Basic residues" evidence="1">
    <location>
        <begin position="207"/>
        <end position="224"/>
    </location>
</feature>
<gene>
    <name evidence="2" type="ORF">GRF29_44g2628093</name>
</gene>
<dbReference type="Proteomes" id="UP001280581">
    <property type="component" value="Unassembled WGS sequence"/>
</dbReference>
<accession>A0AAN6RHI3</accession>
<evidence type="ECO:0000313" key="3">
    <source>
        <dbReference type="Proteomes" id="UP001280581"/>
    </source>
</evidence>
<organism evidence="2 3">
    <name type="scientific">Pseudopithomyces chartarum</name>
    <dbReference type="NCBI Taxonomy" id="1892770"/>
    <lineage>
        <taxon>Eukaryota</taxon>
        <taxon>Fungi</taxon>
        <taxon>Dikarya</taxon>
        <taxon>Ascomycota</taxon>
        <taxon>Pezizomycotina</taxon>
        <taxon>Dothideomycetes</taxon>
        <taxon>Pleosporomycetidae</taxon>
        <taxon>Pleosporales</taxon>
        <taxon>Massarineae</taxon>
        <taxon>Didymosphaeriaceae</taxon>
        <taxon>Pseudopithomyces</taxon>
    </lineage>
</organism>
<dbReference type="EMBL" id="WVTA01000005">
    <property type="protein sequence ID" value="KAK3210423.1"/>
    <property type="molecule type" value="Genomic_DNA"/>
</dbReference>
<name>A0AAN6RHI3_9PLEO</name>